<feature type="signal peptide" evidence="1">
    <location>
        <begin position="1"/>
        <end position="25"/>
    </location>
</feature>
<dbReference type="CDD" id="cd07822">
    <property type="entry name" value="SRPBCC_4"/>
    <property type="match status" value="1"/>
</dbReference>
<comment type="caution">
    <text evidence="2">The sequence shown here is derived from an EMBL/GenBank/DDBJ whole genome shotgun (WGS) entry which is preliminary data.</text>
</comment>
<proteinExistence type="predicted"/>
<evidence type="ECO:0000313" key="2">
    <source>
        <dbReference type="EMBL" id="GAA4405163.1"/>
    </source>
</evidence>
<accession>A0ABP8KE48</accession>
<gene>
    <name evidence="2" type="ORF">GCM10023187_23310</name>
</gene>
<dbReference type="Proteomes" id="UP001500936">
    <property type="component" value="Unassembled WGS sequence"/>
</dbReference>
<keyword evidence="1" id="KW-0732">Signal</keyword>
<dbReference type="Gene3D" id="3.30.530.20">
    <property type="match status" value="1"/>
</dbReference>
<protein>
    <recommendedName>
        <fullName evidence="4">Polyketide cyclase / dehydrase and lipid transport</fullName>
    </recommendedName>
</protein>
<dbReference type="SUPFAM" id="SSF55961">
    <property type="entry name" value="Bet v1-like"/>
    <property type="match status" value="1"/>
</dbReference>
<dbReference type="InterPro" id="IPR019587">
    <property type="entry name" value="Polyketide_cyclase/dehydratase"/>
</dbReference>
<keyword evidence="3" id="KW-1185">Reference proteome</keyword>
<dbReference type="InterPro" id="IPR023393">
    <property type="entry name" value="START-like_dom_sf"/>
</dbReference>
<dbReference type="EMBL" id="BAABHB010000003">
    <property type="protein sequence ID" value="GAA4405163.1"/>
    <property type="molecule type" value="Genomic_DNA"/>
</dbReference>
<dbReference type="Pfam" id="PF10604">
    <property type="entry name" value="Polyketide_cyc2"/>
    <property type="match status" value="1"/>
</dbReference>
<evidence type="ECO:0008006" key="4">
    <source>
        <dbReference type="Google" id="ProtNLM"/>
    </source>
</evidence>
<organism evidence="2 3">
    <name type="scientific">Nibrella viscosa</name>
    <dbReference type="NCBI Taxonomy" id="1084524"/>
    <lineage>
        <taxon>Bacteria</taxon>
        <taxon>Pseudomonadati</taxon>
        <taxon>Bacteroidota</taxon>
        <taxon>Cytophagia</taxon>
        <taxon>Cytophagales</taxon>
        <taxon>Spirosomataceae</taxon>
        <taxon>Nibrella</taxon>
    </lineage>
</organism>
<name>A0ABP8KE48_9BACT</name>
<feature type="chain" id="PRO_5047241060" description="Polyketide cyclase / dehydrase and lipid transport" evidence="1">
    <location>
        <begin position="26"/>
        <end position="181"/>
    </location>
</feature>
<reference evidence="3" key="1">
    <citation type="journal article" date="2019" name="Int. J. Syst. Evol. Microbiol.">
        <title>The Global Catalogue of Microorganisms (GCM) 10K type strain sequencing project: providing services to taxonomists for standard genome sequencing and annotation.</title>
        <authorList>
            <consortium name="The Broad Institute Genomics Platform"/>
            <consortium name="The Broad Institute Genome Sequencing Center for Infectious Disease"/>
            <person name="Wu L."/>
            <person name="Ma J."/>
        </authorList>
    </citation>
    <scope>NUCLEOTIDE SEQUENCE [LARGE SCALE GENOMIC DNA]</scope>
    <source>
        <strain evidence="3">JCM 17925</strain>
    </source>
</reference>
<dbReference type="RefSeq" id="WP_345267199.1">
    <property type="nucleotide sequence ID" value="NZ_BAABHB010000003.1"/>
</dbReference>
<evidence type="ECO:0000256" key="1">
    <source>
        <dbReference type="SAM" id="SignalP"/>
    </source>
</evidence>
<sequence>MDTMELNAKAWLTLLLAGLLKQAAAQINQTAPVQTRDTVQINAPVDVVWRALSDVAGWPERYDFIRETQPPTDLRANELFRWRTTKLRLTSTILTVTPRQTLGWQGRRYGVTVRHYWHFQPTPEGGTLVVSEESQRGLLVSLLKQRFRRSLREGSRKWLHQLKAYSERTQPSTGVGGSITY</sequence>
<evidence type="ECO:0000313" key="3">
    <source>
        <dbReference type="Proteomes" id="UP001500936"/>
    </source>
</evidence>